<accession>A0A8S1YLI4</accession>
<dbReference type="Proteomes" id="UP000683925">
    <property type="component" value="Unassembled WGS sequence"/>
</dbReference>
<evidence type="ECO:0000313" key="1">
    <source>
        <dbReference type="EMBL" id="CAD8215255.1"/>
    </source>
</evidence>
<proteinExistence type="predicted"/>
<evidence type="ECO:0000313" key="2">
    <source>
        <dbReference type="Proteomes" id="UP000683925"/>
    </source>
</evidence>
<sequence length="167" mass="19659">MTLLFKPLQLKDSLLLLGLASQPQIGDIKTYKKNLFFWSSNDFELQICDQFYFRTKFKKDLHSNELQNYVFQYFSNSNIIGTIFNIVRNKDIGPEDSKGRLYNKIDLKFKALFTQKRVITNNNREQVMRKGGCEQIEEQCLKQIRNKLENIHIKVKGSGDNLLQWNA</sequence>
<dbReference type="EMBL" id="CAJJDP010000222">
    <property type="protein sequence ID" value="CAD8215255.1"/>
    <property type="molecule type" value="Genomic_DNA"/>
</dbReference>
<comment type="caution">
    <text evidence="1">The sequence shown here is derived from an EMBL/GenBank/DDBJ whole genome shotgun (WGS) entry which is preliminary data.</text>
</comment>
<reference evidence="1" key="1">
    <citation type="submission" date="2021-01" db="EMBL/GenBank/DDBJ databases">
        <authorList>
            <consortium name="Genoscope - CEA"/>
            <person name="William W."/>
        </authorList>
    </citation>
    <scope>NUCLEOTIDE SEQUENCE</scope>
</reference>
<name>A0A8S1YLI4_PAROT</name>
<gene>
    <name evidence="1" type="ORF">POCTA_138.1.T2180009</name>
</gene>
<organism evidence="1 2">
    <name type="scientific">Paramecium octaurelia</name>
    <dbReference type="NCBI Taxonomy" id="43137"/>
    <lineage>
        <taxon>Eukaryota</taxon>
        <taxon>Sar</taxon>
        <taxon>Alveolata</taxon>
        <taxon>Ciliophora</taxon>
        <taxon>Intramacronucleata</taxon>
        <taxon>Oligohymenophorea</taxon>
        <taxon>Peniculida</taxon>
        <taxon>Parameciidae</taxon>
        <taxon>Paramecium</taxon>
    </lineage>
</organism>
<keyword evidence="2" id="KW-1185">Reference proteome</keyword>
<protein>
    <submittedName>
        <fullName evidence="1">Uncharacterized protein</fullName>
    </submittedName>
</protein>
<dbReference type="AlphaFoldDB" id="A0A8S1YLI4"/>